<proteinExistence type="predicted"/>
<dbReference type="AlphaFoldDB" id="A0A8C3W4J3"/>
<reference evidence="1" key="2">
    <citation type="submission" date="2025-09" db="UniProtKB">
        <authorList>
            <consortium name="Ensembl"/>
        </authorList>
    </citation>
    <scope>IDENTIFICATION</scope>
</reference>
<accession>A0A8C3W4J3</accession>
<evidence type="ECO:0000313" key="2">
    <source>
        <dbReference type="Proteomes" id="UP000694540"/>
    </source>
</evidence>
<dbReference type="PANTHER" id="PTHR45736:SF7">
    <property type="entry name" value="ZINC FINGER MYM-TYPE PROTEIN 5"/>
    <property type="match status" value="1"/>
</dbReference>
<evidence type="ECO:0008006" key="3">
    <source>
        <dbReference type="Google" id="ProtNLM"/>
    </source>
</evidence>
<dbReference type="PANTHER" id="PTHR45736">
    <property type="entry name" value="ZINC FINGER MYM-TYPE PROTEIN"/>
    <property type="match status" value="1"/>
</dbReference>
<reference evidence="1" key="1">
    <citation type="submission" date="2025-08" db="UniProtKB">
        <authorList>
            <consortium name="Ensembl"/>
        </authorList>
    </citation>
    <scope>IDENTIFICATION</scope>
</reference>
<protein>
    <recommendedName>
        <fullName evidence="3">Zinc finger MYM-type protein 5</fullName>
    </recommendedName>
</protein>
<dbReference type="Proteomes" id="UP000694540">
    <property type="component" value="Unplaced"/>
</dbReference>
<dbReference type="InterPro" id="IPR051284">
    <property type="entry name" value="ZnF_MYMT-QRICH1"/>
</dbReference>
<name>A0A8C3W4J3_9CETA</name>
<evidence type="ECO:0000313" key="1">
    <source>
        <dbReference type="Ensembl" id="ENSCWAP00000009021.1"/>
    </source>
</evidence>
<organism evidence="1 2">
    <name type="scientific">Catagonus wagneri</name>
    <name type="common">Chacoan peccary</name>
    <dbReference type="NCBI Taxonomy" id="51154"/>
    <lineage>
        <taxon>Eukaryota</taxon>
        <taxon>Metazoa</taxon>
        <taxon>Chordata</taxon>
        <taxon>Craniata</taxon>
        <taxon>Vertebrata</taxon>
        <taxon>Euteleostomi</taxon>
        <taxon>Mammalia</taxon>
        <taxon>Eutheria</taxon>
        <taxon>Laurasiatheria</taxon>
        <taxon>Artiodactyla</taxon>
        <taxon>Suina</taxon>
        <taxon>Tayassuidae</taxon>
        <taxon>Catagonus</taxon>
    </lineage>
</organism>
<dbReference type="Ensembl" id="ENSCWAT00000009806.1">
    <property type="protein sequence ID" value="ENSCWAP00000009021.1"/>
    <property type="gene ID" value="ENSCWAG00000006997.1"/>
</dbReference>
<keyword evidence="2" id="KW-1185">Reference proteome</keyword>
<dbReference type="GeneTree" id="ENSGT00940000162379"/>
<sequence length="204" mass="22459">VDRCSVGRLDLSEQTPVLLGNRAMATSLTDAGNSFDDSASCFVNRSRNSPMEDDDDVVFVESAHPPPACAPVVAEQRRLAATKTEKLQGNYSLLLPSSRDLASQKGNVSETIVIDDEEDIETNGKEKKVSSSFIEWGLLETKNRTKDLDFFTPSLSRSKTKTAVGPFNPGRMIGAGDEFQNGEFAAHHSSEIHLQKRLLLFLKW</sequence>